<dbReference type="Proteomes" id="UP000053424">
    <property type="component" value="Unassembled WGS sequence"/>
</dbReference>
<protein>
    <submittedName>
        <fullName evidence="1">Uncharacterized protein</fullName>
    </submittedName>
</protein>
<evidence type="ECO:0000313" key="1">
    <source>
        <dbReference type="EMBL" id="KIM46720.1"/>
    </source>
</evidence>
<dbReference type="AlphaFoldDB" id="A0A0C3CD67"/>
<reference evidence="2" key="2">
    <citation type="submission" date="2015-01" db="EMBL/GenBank/DDBJ databases">
        <title>Evolutionary Origins and Diversification of the Mycorrhizal Mutualists.</title>
        <authorList>
            <consortium name="DOE Joint Genome Institute"/>
            <consortium name="Mycorrhizal Genomics Consortium"/>
            <person name="Kohler A."/>
            <person name="Kuo A."/>
            <person name="Nagy L.G."/>
            <person name="Floudas D."/>
            <person name="Copeland A."/>
            <person name="Barry K.W."/>
            <person name="Cichocki N."/>
            <person name="Veneault-Fourrey C."/>
            <person name="LaButti K."/>
            <person name="Lindquist E.A."/>
            <person name="Lipzen A."/>
            <person name="Lundell T."/>
            <person name="Morin E."/>
            <person name="Murat C."/>
            <person name="Riley R."/>
            <person name="Ohm R."/>
            <person name="Sun H."/>
            <person name="Tunlid A."/>
            <person name="Henrissat B."/>
            <person name="Grigoriev I.V."/>
            <person name="Hibbett D.S."/>
            <person name="Martin F."/>
        </authorList>
    </citation>
    <scope>NUCLEOTIDE SEQUENCE [LARGE SCALE GENOMIC DNA]</scope>
    <source>
        <strain evidence="2">h7</strain>
    </source>
</reference>
<gene>
    <name evidence="1" type="ORF">M413DRAFT_23087</name>
</gene>
<sequence>MAPVPPQISSPAFSSAWLNFAIKSNIGSRSTAAPLLARPNFQLLSQSLMMFAGPLNDDNARKDDFQSSAPLLLYMAGTVSLGSRHCGELGISNDLCITVIVLLPLTVRSTPSNSHTGSRVWIIWHVLWWKIPCEGCDMEWVRQFVSASQI</sequence>
<proteinExistence type="predicted"/>
<reference evidence="1 2" key="1">
    <citation type="submission" date="2014-04" db="EMBL/GenBank/DDBJ databases">
        <authorList>
            <consortium name="DOE Joint Genome Institute"/>
            <person name="Kuo A."/>
            <person name="Gay G."/>
            <person name="Dore J."/>
            <person name="Kohler A."/>
            <person name="Nagy L.G."/>
            <person name="Floudas D."/>
            <person name="Copeland A."/>
            <person name="Barry K.W."/>
            <person name="Cichocki N."/>
            <person name="Veneault-Fourrey C."/>
            <person name="LaButti K."/>
            <person name="Lindquist E.A."/>
            <person name="Lipzen A."/>
            <person name="Lundell T."/>
            <person name="Morin E."/>
            <person name="Murat C."/>
            <person name="Sun H."/>
            <person name="Tunlid A."/>
            <person name="Henrissat B."/>
            <person name="Grigoriev I.V."/>
            <person name="Hibbett D.S."/>
            <person name="Martin F."/>
            <person name="Nordberg H.P."/>
            <person name="Cantor M.N."/>
            <person name="Hua S.X."/>
        </authorList>
    </citation>
    <scope>NUCLEOTIDE SEQUENCE [LARGE SCALE GENOMIC DNA]</scope>
    <source>
        <strain evidence="2">h7</strain>
    </source>
</reference>
<name>A0A0C3CD67_HEBCY</name>
<dbReference type="EMBL" id="KN831770">
    <property type="protein sequence ID" value="KIM46720.1"/>
    <property type="molecule type" value="Genomic_DNA"/>
</dbReference>
<accession>A0A0C3CD67</accession>
<evidence type="ECO:0000313" key="2">
    <source>
        <dbReference type="Proteomes" id="UP000053424"/>
    </source>
</evidence>
<dbReference type="HOGENOM" id="CLU_1740732_0_0_1"/>
<organism evidence="1 2">
    <name type="scientific">Hebeloma cylindrosporum</name>
    <dbReference type="NCBI Taxonomy" id="76867"/>
    <lineage>
        <taxon>Eukaryota</taxon>
        <taxon>Fungi</taxon>
        <taxon>Dikarya</taxon>
        <taxon>Basidiomycota</taxon>
        <taxon>Agaricomycotina</taxon>
        <taxon>Agaricomycetes</taxon>
        <taxon>Agaricomycetidae</taxon>
        <taxon>Agaricales</taxon>
        <taxon>Agaricineae</taxon>
        <taxon>Hymenogastraceae</taxon>
        <taxon>Hebeloma</taxon>
    </lineage>
</organism>
<keyword evidence="2" id="KW-1185">Reference proteome</keyword>